<keyword evidence="1" id="KW-1133">Transmembrane helix</keyword>
<evidence type="ECO:0000256" key="1">
    <source>
        <dbReference type="SAM" id="Phobius"/>
    </source>
</evidence>
<dbReference type="PANTHER" id="PTHR36933">
    <property type="entry name" value="SLL0788 PROTEIN"/>
    <property type="match status" value="1"/>
</dbReference>
<evidence type="ECO:0000313" key="4">
    <source>
        <dbReference type="Proteomes" id="UP001165092"/>
    </source>
</evidence>
<dbReference type="AlphaFoldDB" id="A0A9W6UHD2"/>
<dbReference type="Pfam" id="PF03713">
    <property type="entry name" value="DUF305"/>
    <property type="match status" value="1"/>
</dbReference>
<sequence>MVPVDNEGAERDAPLTAEKTRRTVPLPLTVFFVVAALVAGFVLGRPGHPLDTSADAGFLRDMSTHHAQAVDMAMIIYDETDEPRLKAVSYDIARTQQAQIGRMQGWLVQWGLTARGSQPPMTWMAGHDHGGPSGGAPDRMPGLATDEQMRSLADASGTDAEILFLELMIAHHKGGIEMAEAGADLAGDQMVVTLAGGMGTAQQSEIDLMNDMLVERGAEPVDD</sequence>
<feature type="transmembrane region" description="Helical" evidence="1">
    <location>
        <begin position="24"/>
        <end position="43"/>
    </location>
</feature>
<keyword evidence="1" id="KW-0812">Transmembrane</keyword>
<dbReference type="Proteomes" id="UP001165092">
    <property type="component" value="Unassembled WGS sequence"/>
</dbReference>
<dbReference type="InterPro" id="IPR012347">
    <property type="entry name" value="Ferritin-like"/>
</dbReference>
<name>A0A9W6UHD2_9ACTN</name>
<dbReference type="RefSeq" id="WP_432707421.1">
    <property type="nucleotide sequence ID" value="NZ_BSQG01000001.1"/>
</dbReference>
<comment type="caution">
    <text evidence="3">The sequence shown here is derived from an EMBL/GenBank/DDBJ whole genome shotgun (WGS) entry which is preliminary data.</text>
</comment>
<organism evidence="3 4">
    <name type="scientific">Nocardiopsis ansamitocini</name>
    <dbReference type="NCBI Taxonomy" id="1670832"/>
    <lineage>
        <taxon>Bacteria</taxon>
        <taxon>Bacillati</taxon>
        <taxon>Actinomycetota</taxon>
        <taxon>Actinomycetes</taxon>
        <taxon>Streptosporangiales</taxon>
        <taxon>Nocardiopsidaceae</taxon>
        <taxon>Nocardiopsis</taxon>
    </lineage>
</organism>
<dbReference type="Gene3D" id="1.20.1260.10">
    <property type="match status" value="1"/>
</dbReference>
<keyword evidence="4" id="KW-1185">Reference proteome</keyword>
<dbReference type="PANTHER" id="PTHR36933:SF1">
    <property type="entry name" value="SLL0788 PROTEIN"/>
    <property type="match status" value="1"/>
</dbReference>
<evidence type="ECO:0000259" key="2">
    <source>
        <dbReference type="Pfam" id="PF03713"/>
    </source>
</evidence>
<protein>
    <submittedName>
        <fullName evidence="3">DUF305 domain-containing protein</fullName>
    </submittedName>
</protein>
<proteinExistence type="predicted"/>
<keyword evidence="1" id="KW-0472">Membrane</keyword>
<reference evidence="3" key="1">
    <citation type="submission" date="2023-02" db="EMBL/GenBank/DDBJ databases">
        <title>Nocardiopsis ansamitocini NBRC 112285.</title>
        <authorList>
            <person name="Ichikawa N."/>
            <person name="Sato H."/>
            <person name="Tonouchi N."/>
        </authorList>
    </citation>
    <scope>NUCLEOTIDE SEQUENCE</scope>
    <source>
        <strain evidence="3">NBRC 112285</strain>
    </source>
</reference>
<gene>
    <name evidence="3" type="ORF">Nans01_09730</name>
</gene>
<dbReference type="EMBL" id="BSQG01000001">
    <property type="protein sequence ID" value="GLU46622.1"/>
    <property type="molecule type" value="Genomic_DNA"/>
</dbReference>
<feature type="domain" description="DUF305" evidence="2">
    <location>
        <begin position="55"/>
        <end position="213"/>
    </location>
</feature>
<accession>A0A9W6UHD2</accession>
<dbReference type="InterPro" id="IPR005183">
    <property type="entry name" value="DUF305_CopM-like"/>
</dbReference>
<evidence type="ECO:0000313" key="3">
    <source>
        <dbReference type="EMBL" id="GLU46622.1"/>
    </source>
</evidence>